<protein>
    <submittedName>
        <fullName evidence="1">Uncharacterized protein</fullName>
    </submittedName>
</protein>
<gene>
    <name evidence="1" type="ORF">ACFOGJ_16755</name>
</gene>
<sequence>MILSVNQLEVAKSALGADPVPTDHPAMPQLQQAFGEHTFYLDARGLLVFEPVQEETSANDPARLYLVAAWADESRQQLSPVQPQPTDVVVDLAPPADA</sequence>
<reference evidence="2" key="1">
    <citation type="journal article" date="2019" name="Int. J. Syst. Evol. Microbiol.">
        <title>The Global Catalogue of Microorganisms (GCM) 10K type strain sequencing project: providing services to taxonomists for standard genome sequencing and annotation.</title>
        <authorList>
            <consortium name="The Broad Institute Genomics Platform"/>
            <consortium name="The Broad Institute Genome Sequencing Center for Infectious Disease"/>
            <person name="Wu L."/>
            <person name="Ma J."/>
        </authorList>
    </citation>
    <scope>NUCLEOTIDE SEQUENCE [LARGE SCALE GENOMIC DNA]</scope>
    <source>
        <strain evidence="2">KCTC 42964</strain>
    </source>
</reference>
<dbReference type="Proteomes" id="UP001595528">
    <property type="component" value="Unassembled WGS sequence"/>
</dbReference>
<proteinExistence type="predicted"/>
<dbReference type="EMBL" id="JBHRTR010000028">
    <property type="protein sequence ID" value="MFC3228898.1"/>
    <property type="molecule type" value="Genomic_DNA"/>
</dbReference>
<organism evidence="1 2">
    <name type="scientific">Marinibaculum pumilum</name>
    <dbReference type="NCBI Taxonomy" id="1766165"/>
    <lineage>
        <taxon>Bacteria</taxon>
        <taxon>Pseudomonadati</taxon>
        <taxon>Pseudomonadota</taxon>
        <taxon>Alphaproteobacteria</taxon>
        <taxon>Rhodospirillales</taxon>
        <taxon>Rhodospirillaceae</taxon>
        <taxon>Marinibaculum</taxon>
    </lineage>
</organism>
<evidence type="ECO:0000313" key="2">
    <source>
        <dbReference type="Proteomes" id="UP001595528"/>
    </source>
</evidence>
<accession>A0ABV7L3L9</accession>
<evidence type="ECO:0000313" key="1">
    <source>
        <dbReference type="EMBL" id="MFC3228898.1"/>
    </source>
</evidence>
<keyword evidence="2" id="KW-1185">Reference proteome</keyword>
<dbReference type="RefSeq" id="WP_379902450.1">
    <property type="nucleotide sequence ID" value="NZ_JBHRTR010000028.1"/>
</dbReference>
<comment type="caution">
    <text evidence="1">The sequence shown here is derived from an EMBL/GenBank/DDBJ whole genome shotgun (WGS) entry which is preliminary data.</text>
</comment>
<name>A0ABV7L3L9_9PROT</name>